<organism evidence="1 2">
    <name type="scientific">Marinobacter nitratireducens</name>
    <dbReference type="NCBI Taxonomy" id="1137280"/>
    <lineage>
        <taxon>Bacteria</taxon>
        <taxon>Pseudomonadati</taxon>
        <taxon>Pseudomonadota</taxon>
        <taxon>Gammaproteobacteria</taxon>
        <taxon>Pseudomonadales</taxon>
        <taxon>Marinobacteraceae</taxon>
        <taxon>Marinobacter</taxon>
    </lineage>
</organism>
<name>A0A072N2T5_9GAMM</name>
<dbReference type="InterPro" id="IPR014729">
    <property type="entry name" value="Rossmann-like_a/b/a_fold"/>
</dbReference>
<dbReference type="InterPro" id="IPR036134">
    <property type="entry name" value="Crypto/Photolyase_FAD-like_sf"/>
</dbReference>
<gene>
    <name evidence="1" type="ORF">D777_01492</name>
</gene>
<evidence type="ECO:0000313" key="2">
    <source>
        <dbReference type="Proteomes" id="UP000035057"/>
    </source>
</evidence>
<dbReference type="PATRIC" id="fig|1137280.3.peg.1305"/>
<sequence length="510" mass="58847">MANLILILGDQLSTDISALKGADPTNDLIVMAEVGDEASYTNHHKKKLVLLFSAMRHFADHLEREGWKVHYHEYHPDSSFKSLESVVAKQVHSFAPDRVITTECGEWRLHEQISNWPSRLGLPVDIRPDTRFIASKQEFADWASGRKQLRMEYFYREMRRKTGLLMTPEGAPEGGHWNFDADNRKKWSGKPGAPPPFRIEPDKTTQEVITLVDRHFSEHFGTTEDFHFAVTSQDARAALDHFIDFALPCFGDYQDAISDSEDWLFHSILSPYINCGLLDPLEVCEAAAQAWHSGQAPINAVEGFIRQIIGWREFVRGIYWLHMPDYAKENRLGNNRPLPWFYWTGDTRMRCMQKAIDATRRNAYAHHIQRLMVTGNFALLAGVRPEEICDWYLAVYADAYDWVELPNVLGMVMHADGGYLGSKPYAASGKYIQRMSDHCGNCHYKVKKATEEDACPFNALYWHFIDRHRDQFSGNPRMGMMYRNWDRQDPGRKEKIIARAETLLENIEQI</sequence>
<keyword evidence="1" id="KW-0456">Lyase</keyword>
<dbReference type="InterPro" id="IPR052551">
    <property type="entry name" value="UV-DNA_repair_photolyase"/>
</dbReference>
<dbReference type="Proteomes" id="UP000035057">
    <property type="component" value="Unassembled WGS sequence"/>
</dbReference>
<dbReference type="Gene3D" id="1.10.10.1710">
    <property type="entry name" value="Deoxyribodipyrimidine photolyase-related"/>
    <property type="match status" value="1"/>
</dbReference>
<dbReference type="Gene3D" id="1.10.579.10">
    <property type="entry name" value="DNA Cyclobutane Dipyrimidine Photolyase, subunit A, domain 3"/>
    <property type="match status" value="1"/>
</dbReference>
<dbReference type="PANTHER" id="PTHR38657:SF1">
    <property type="entry name" value="SLR1343 PROTEIN"/>
    <property type="match status" value="1"/>
</dbReference>
<dbReference type="EMBL" id="ANIE01000004">
    <property type="protein sequence ID" value="KEF31806.1"/>
    <property type="molecule type" value="Genomic_DNA"/>
</dbReference>
<dbReference type="STRING" id="1137280.D777_01492"/>
<accession>A0A072N2T5</accession>
<dbReference type="OrthoDB" id="5288100at2"/>
<keyword evidence="2" id="KW-1185">Reference proteome</keyword>
<reference evidence="1 2" key="1">
    <citation type="submission" date="2012-12" db="EMBL/GenBank/DDBJ databases">
        <title>Genome assembly of Marinobacter sp. AK21.</title>
        <authorList>
            <person name="Khatri I."/>
            <person name="Kumar R."/>
            <person name="Vaidya B."/>
            <person name="Subramanian S."/>
            <person name="Pinnaka A."/>
        </authorList>
    </citation>
    <scope>NUCLEOTIDE SEQUENCE [LARGE SCALE GENOMIC DNA]</scope>
    <source>
        <strain evidence="1 2">AK21</strain>
    </source>
</reference>
<dbReference type="Pfam" id="PF04244">
    <property type="entry name" value="DPRP"/>
    <property type="match status" value="1"/>
</dbReference>
<dbReference type="AlphaFoldDB" id="A0A072N2T5"/>
<proteinExistence type="predicted"/>
<dbReference type="SUPFAM" id="SSF48173">
    <property type="entry name" value="Cryptochrome/photolyase FAD-binding domain"/>
    <property type="match status" value="1"/>
</dbReference>
<dbReference type="Gene3D" id="3.40.50.620">
    <property type="entry name" value="HUPs"/>
    <property type="match status" value="1"/>
</dbReference>
<protein>
    <submittedName>
        <fullName evidence="1">Deoxyribodipyrimidine photolyase-related protein</fullName>
    </submittedName>
</protein>
<comment type="caution">
    <text evidence="1">The sequence shown here is derived from an EMBL/GenBank/DDBJ whole genome shotgun (WGS) entry which is preliminary data.</text>
</comment>
<dbReference type="GO" id="GO:0016829">
    <property type="term" value="F:lyase activity"/>
    <property type="evidence" value="ECO:0007669"/>
    <property type="project" value="UniProtKB-KW"/>
</dbReference>
<dbReference type="RefSeq" id="WP_036129730.1">
    <property type="nucleotide sequence ID" value="NZ_ANIE01000004.1"/>
</dbReference>
<dbReference type="Gene3D" id="1.25.40.80">
    <property type="match status" value="1"/>
</dbReference>
<evidence type="ECO:0000313" key="1">
    <source>
        <dbReference type="EMBL" id="KEF31806.1"/>
    </source>
</evidence>
<dbReference type="PANTHER" id="PTHR38657">
    <property type="entry name" value="SLR1343 PROTEIN"/>
    <property type="match status" value="1"/>
</dbReference>
<dbReference type="InterPro" id="IPR007357">
    <property type="entry name" value="PhrB-like"/>
</dbReference>